<keyword evidence="3" id="KW-1185">Reference proteome</keyword>
<dbReference type="GeneID" id="96006536"/>
<gene>
    <name evidence="2" type="ORF">WHR41_05093</name>
</gene>
<feature type="region of interest" description="Disordered" evidence="1">
    <location>
        <begin position="36"/>
        <end position="85"/>
    </location>
</feature>
<organism evidence="2 3">
    <name type="scientific">Cladosporium halotolerans</name>
    <dbReference type="NCBI Taxonomy" id="1052096"/>
    <lineage>
        <taxon>Eukaryota</taxon>
        <taxon>Fungi</taxon>
        <taxon>Dikarya</taxon>
        <taxon>Ascomycota</taxon>
        <taxon>Pezizomycotina</taxon>
        <taxon>Dothideomycetes</taxon>
        <taxon>Dothideomycetidae</taxon>
        <taxon>Cladosporiales</taxon>
        <taxon>Cladosporiaceae</taxon>
        <taxon>Cladosporium</taxon>
    </lineage>
</organism>
<feature type="compositionally biased region" description="Pro residues" evidence="1">
    <location>
        <begin position="62"/>
        <end position="72"/>
    </location>
</feature>
<feature type="compositionally biased region" description="Polar residues" evidence="1">
    <location>
        <begin position="565"/>
        <end position="577"/>
    </location>
</feature>
<feature type="region of interest" description="Disordered" evidence="1">
    <location>
        <begin position="540"/>
        <end position="588"/>
    </location>
</feature>
<sequence length="588" mass="64850">MKQAVRRIKWGLVTWCGQIMLTGIIALFDPEVSVSSSKTQQSQRQTLPPMQSSHSISRQPVPQSPPTQPLEPPSDDEPPVATAANDDDDEAFRLNSLQDAFVDQDALDRMLEDERTSTMHSAASTEPDYASTVSSHHEERRPVERPRAGKLKTVGNPDLPQDDPKLGRLDTWQEQQAGQQREMPTIDFGPTYAYKPSSRPGTSGTLNGVMHDRSRSRSQDRLRSSGRLTPLGISPVENNRLSYFGSVSSPHTSGGATPNDSVLSRHHSRSHSVAWTPSGGSPGRQQRQSLTPEQWVQYRAAMASQPQNLPPRGASPAFAHHRTASIGSTNANQLRKSMTKTPPPFSRHPSGDWTQQQQQSQLRKSMSKTPPPFARARTPSGDWAQQAQQQTPPPPRPLSRSATAYLAQPTNNLLNSAANHSAALSAREQMHVARATGTPLLDLSANARRKTPQHDEAGLVGAIGARERDKAAMKAGHRSSVAVESAIRARQDQQRVAEADYWQQQQQLQMQQQSAWYAQQQQQQQQAVYGYGGFPAQSPGVQYGYGYPQQQQQQQVWQPQQQQQRGAQTPGSRQSWFGGSYFGPQGGQ</sequence>
<feature type="compositionally biased region" description="Polar residues" evidence="1">
    <location>
        <begin position="273"/>
        <end position="291"/>
    </location>
</feature>
<feature type="compositionally biased region" description="Low complexity" evidence="1">
    <location>
        <begin position="36"/>
        <end position="46"/>
    </location>
</feature>
<feature type="region of interest" description="Disordered" evidence="1">
    <location>
        <begin position="113"/>
        <end position="291"/>
    </location>
</feature>
<dbReference type="EMBL" id="JAAQHG020000017">
    <property type="protein sequence ID" value="KAL1585859.1"/>
    <property type="molecule type" value="Genomic_DNA"/>
</dbReference>
<name>A0AB34KRU9_9PEZI</name>
<feature type="compositionally biased region" description="Polar residues" evidence="1">
    <location>
        <begin position="236"/>
        <end position="262"/>
    </location>
</feature>
<evidence type="ECO:0000313" key="2">
    <source>
        <dbReference type="EMBL" id="KAL1585859.1"/>
    </source>
</evidence>
<comment type="caution">
    <text evidence="2">The sequence shown here is derived from an EMBL/GenBank/DDBJ whole genome shotgun (WGS) entry which is preliminary data.</text>
</comment>
<dbReference type="AlphaFoldDB" id="A0AB34KRU9"/>
<evidence type="ECO:0000256" key="1">
    <source>
        <dbReference type="SAM" id="MobiDB-lite"/>
    </source>
</evidence>
<accession>A0AB34KRU9</accession>
<feature type="compositionally biased region" description="Low complexity" evidence="1">
    <location>
        <begin position="540"/>
        <end position="564"/>
    </location>
</feature>
<feature type="region of interest" description="Disordered" evidence="1">
    <location>
        <begin position="326"/>
        <end position="401"/>
    </location>
</feature>
<feature type="compositionally biased region" description="Basic and acidic residues" evidence="1">
    <location>
        <begin position="210"/>
        <end position="223"/>
    </location>
</feature>
<reference evidence="2 3" key="1">
    <citation type="journal article" date="2020" name="Microbiol. Resour. Announc.">
        <title>Draft Genome Sequence of a Cladosporium Species Isolated from the Mesophotic Ascidian Didemnum maculosum.</title>
        <authorList>
            <person name="Gioti A."/>
            <person name="Siaperas R."/>
            <person name="Nikolaivits E."/>
            <person name="Le Goff G."/>
            <person name="Ouazzani J."/>
            <person name="Kotoulas G."/>
            <person name="Topakas E."/>
        </authorList>
    </citation>
    <scope>NUCLEOTIDE SEQUENCE [LARGE SCALE GENOMIC DNA]</scope>
    <source>
        <strain evidence="2 3">TM138-S3</strain>
    </source>
</reference>
<evidence type="ECO:0000313" key="3">
    <source>
        <dbReference type="Proteomes" id="UP000803884"/>
    </source>
</evidence>
<dbReference type="RefSeq" id="XP_069228965.1">
    <property type="nucleotide sequence ID" value="XM_069373698.1"/>
</dbReference>
<feature type="compositionally biased region" description="Basic and acidic residues" evidence="1">
    <location>
        <begin position="135"/>
        <end position="147"/>
    </location>
</feature>
<dbReference type="Proteomes" id="UP000803884">
    <property type="component" value="Unassembled WGS sequence"/>
</dbReference>
<feature type="compositionally biased region" description="Polar residues" evidence="1">
    <location>
        <begin position="326"/>
        <end position="340"/>
    </location>
</feature>
<protein>
    <submittedName>
        <fullName evidence="2">Uncharacterized protein</fullName>
    </submittedName>
</protein>
<proteinExistence type="predicted"/>